<gene>
    <name evidence="1" type="ORF">H2198_004124</name>
</gene>
<evidence type="ECO:0000313" key="2">
    <source>
        <dbReference type="Proteomes" id="UP001172386"/>
    </source>
</evidence>
<protein>
    <submittedName>
        <fullName evidence="1">Uncharacterized protein</fullName>
    </submittedName>
</protein>
<name>A0ACC3A9C4_9EURO</name>
<dbReference type="Proteomes" id="UP001172386">
    <property type="component" value="Unassembled WGS sequence"/>
</dbReference>
<organism evidence="1 2">
    <name type="scientific">Neophaeococcomyces mojaviensis</name>
    <dbReference type="NCBI Taxonomy" id="3383035"/>
    <lineage>
        <taxon>Eukaryota</taxon>
        <taxon>Fungi</taxon>
        <taxon>Dikarya</taxon>
        <taxon>Ascomycota</taxon>
        <taxon>Pezizomycotina</taxon>
        <taxon>Eurotiomycetes</taxon>
        <taxon>Chaetothyriomycetidae</taxon>
        <taxon>Chaetothyriales</taxon>
        <taxon>Chaetothyriales incertae sedis</taxon>
        <taxon>Neophaeococcomyces</taxon>
    </lineage>
</organism>
<keyword evidence="2" id="KW-1185">Reference proteome</keyword>
<evidence type="ECO:0000313" key="1">
    <source>
        <dbReference type="EMBL" id="KAJ9657709.1"/>
    </source>
</evidence>
<comment type="caution">
    <text evidence="1">The sequence shown here is derived from an EMBL/GenBank/DDBJ whole genome shotgun (WGS) entry which is preliminary data.</text>
</comment>
<sequence length="562" mass="59915">MLRQIFLAFAAVPALRLFSHAATLPIHERDTSTGPSCTNTTFLSVALASSLPGVSIISILAREQKNVTVPATPPFSAVDVSGLNFCDVEVVLTHAGMNDMVRVAVWLPLVGSDSTWNGRFLGTGGSGWAPGLFDYNLAPAVKLGYAAASTDAGLVDPSLGYTNPLSPASWALTPSGGVNIPLLTNFASRSIHDMAVVGKAVAAAYYSKPANHSYFNGCSTGGRQGLAEAQTYPTDFNGIVAGAPAINWAHYVVAETWPQVVMHDKNLFPSDCELDAFTAAAIAACDKLDGVEDGVITRPDQCTFDPSALIGTSIQCPSSDGKQNITTIITADVANIVQQIWSGPYNWYGLEKSASLDYLANTTVSKAGKPVGAPFFVSDTWTQYFLAKNPNFDTSSVNTNEFFTLFNQSVTQYDSIIGTSNPDLSAFHSSGGKLLVWHGLADQLIFPQGTVDYFHRVLAQSSNQPHQDTDLDSFFRLFLAPGVDHCGGGTTPGAIPVDPLSAVVKWVEQGIPPDVLDAASADGKLKREVCKYPLVPVYRGQGDANDAASWTCEPDTTWQEWL</sequence>
<accession>A0ACC3A9C4</accession>
<proteinExistence type="predicted"/>
<reference evidence="1" key="1">
    <citation type="submission" date="2022-10" db="EMBL/GenBank/DDBJ databases">
        <title>Culturing micro-colonial fungi from biological soil crusts in the Mojave desert and describing Neophaeococcomyces mojavensis, and introducing the new genera and species Taxawa tesnikishii.</title>
        <authorList>
            <person name="Kurbessoian T."/>
            <person name="Stajich J.E."/>
        </authorList>
    </citation>
    <scope>NUCLEOTIDE SEQUENCE</scope>
    <source>
        <strain evidence="1">JES_112</strain>
    </source>
</reference>
<dbReference type="EMBL" id="JAPDRQ010000060">
    <property type="protein sequence ID" value="KAJ9657709.1"/>
    <property type="molecule type" value="Genomic_DNA"/>
</dbReference>